<dbReference type="InterPro" id="IPR053154">
    <property type="entry name" value="c-di-AMP_regulator"/>
</dbReference>
<dbReference type="InterPro" id="IPR012505">
    <property type="entry name" value="YbbR"/>
</dbReference>
<organism evidence="1">
    <name type="scientific">Caldimicrobium thiodismutans</name>
    <dbReference type="NCBI Taxonomy" id="1653476"/>
    <lineage>
        <taxon>Bacteria</taxon>
        <taxon>Pseudomonadati</taxon>
        <taxon>Thermodesulfobacteriota</taxon>
        <taxon>Thermodesulfobacteria</taxon>
        <taxon>Thermodesulfobacteriales</taxon>
        <taxon>Thermodesulfobacteriaceae</taxon>
        <taxon>Caldimicrobium</taxon>
    </lineage>
</organism>
<protein>
    <recommendedName>
        <fullName evidence="2">YbbR-like domain-containing protein</fullName>
    </recommendedName>
</protein>
<sequence length="207" mass="24132">MKREHKLKIIAFLIAATLWYLIVWGKPVERIIEVPLKFKNSFGSEYFIEANPSTVSIKIVATRSQLRNIDKDKILVELDLGKYPPGIHQVRIPTEKIFLPNNIKVKEVSPNFVTVLIKKISQKQVPVKVNLKETSEQKMKRLKLLIKPSVVTIKGFWDDLKEIDQIYTEEFSPQELKKEKIVEVNLQIPPKVLEVYPYRVKIIYLNP</sequence>
<dbReference type="Gene3D" id="2.170.120.40">
    <property type="entry name" value="YbbR-like domain"/>
    <property type="match status" value="1"/>
</dbReference>
<dbReference type="Pfam" id="PF07949">
    <property type="entry name" value="YbbR"/>
    <property type="match status" value="2"/>
</dbReference>
<evidence type="ECO:0000313" key="1">
    <source>
        <dbReference type="EMBL" id="HGV54818.1"/>
    </source>
</evidence>
<dbReference type="PANTHER" id="PTHR37804:SF1">
    <property type="entry name" value="CDAA REGULATORY PROTEIN CDAR"/>
    <property type="match status" value="1"/>
</dbReference>
<reference evidence="1" key="1">
    <citation type="journal article" date="2020" name="mSystems">
        <title>Genome- and Community-Level Interaction Insights into Carbon Utilization and Element Cycling Functions of Hydrothermarchaeota in Hydrothermal Sediment.</title>
        <authorList>
            <person name="Zhou Z."/>
            <person name="Liu Y."/>
            <person name="Xu W."/>
            <person name="Pan J."/>
            <person name="Luo Z.H."/>
            <person name="Li M."/>
        </authorList>
    </citation>
    <scope>NUCLEOTIDE SEQUENCE [LARGE SCALE GENOMIC DNA]</scope>
    <source>
        <strain evidence="1">SpSt-605</strain>
    </source>
</reference>
<dbReference type="EMBL" id="DSZU01000028">
    <property type="protein sequence ID" value="HGV54818.1"/>
    <property type="molecule type" value="Genomic_DNA"/>
</dbReference>
<dbReference type="AlphaFoldDB" id="A0A832LVA7"/>
<gene>
    <name evidence="1" type="ORF">ENT73_01840</name>
</gene>
<proteinExistence type="predicted"/>
<comment type="caution">
    <text evidence="1">The sequence shown here is derived from an EMBL/GenBank/DDBJ whole genome shotgun (WGS) entry which is preliminary data.</text>
</comment>
<dbReference type="Gene3D" id="2.170.120.30">
    <property type="match status" value="1"/>
</dbReference>
<evidence type="ECO:0008006" key="2">
    <source>
        <dbReference type="Google" id="ProtNLM"/>
    </source>
</evidence>
<name>A0A832LVA7_9BACT</name>
<dbReference type="PANTHER" id="PTHR37804">
    <property type="entry name" value="CDAA REGULATORY PROTEIN CDAR"/>
    <property type="match status" value="1"/>
</dbReference>
<accession>A0A832LVA7</accession>